<evidence type="ECO:0000313" key="7">
    <source>
        <dbReference type="Proteomes" id="UP000215223"/>
    </source>
</evidence>
<proteinExistence type="predicted"/>
<evidence type="ECO:0000256" key="4">
    <source>
        <dbReference type="SAM" id="MobiDB-lite"/>
    </source>
</evidence>
<dbReference type="SUPFAM" id="SSF52777">
    <property type="entry name" value="CoA-dependent acyltransferases"/>
    <property type="match status" value="6"/>
</dbReference>
<evidence type="ECO:0000313" key="6">
    <source>
        <dbReference type="EMBL" id="OXM54805.1"/>
    </source>
</evidence>
<dbReference type="SMART" id="SM00823">
    <property type="entry name" value="PKS_PP"/>
    <property type="match status" value="3"/>
</dbReference>
<dbReference type="PROSITE" id="PS50075">
    <property type="entry name" value="CARRIER"/>
    <property type="match status" value="3"/>
</dbReference>
<keyword evidence="3" id="KW-0597">Phosphoprotein</keyword>
<dbReference type="CDD" id="cd19531">
    <property type="entry name" value="LCL_NRPS-like"/>
    <property type="match status" value="3"/>
</dbReference>
<dbReference type="InterPro" id="IPR010071">
    <property type="entry name" value="AA_adenyl_dom"/>
</dbReference>
<dbReference type="Pfam" id="PF00501">
    <property type="entry name" value="AMP-binding"/>
    <property type="match status" value="2"/>
</dbReference>
<dbReference type="Gene3D" id="3.40.50.12780">
    <property type="entry name" value="N-terminal domain of ligase-like"/>
    <property type="match status" value="1"/>
</dbReference>
<dbReference type="GO" id="GO:0043041">
    <property type="term" value="P:amino acid activation for nonribosomal peptide biosynthetic process"/>
    <property type="evidence" value="ECO:0007669"/>
    <property type="project" value="TreeGrafter"/>
</dbReference>
<dbReference type="GO" id="GO:0008610">
    <property type="term" value="P:lipid biosynthetic process"/>
    <property type="evidence" value="ECO:0007669"/>
    <property type="project" value="UniProtKB-ARBA"/>
</dbReference>
<gene>
    <name evidence="6" type="ORF">CFP71_18990</name>
</gene>
<dbReference type="InterPro" id="IPR000873">
    <property type="entry name" value="AMP-dep_synth/lig_dom"/>
</dbReference>
<dbReference type="InterPro" id="IPR006162">
    <property type="entry name" value="Ppantetheine_attach_site"/>
</dbReference>
<dbReference type="Gene3D" id="3.30.300.30">
    <property type="match status" value="2"/>
</dbReference>
<evidence type="ECO:0000256" key="1">
    <source>
        <dbReference type="ARBA" id="ARBA00001957"/>
    </source>
</evidence>
<dbReference type="PROSITE" id="PS00455">
    <property type="entry name" value="AMP_BINDING"/>
    <property type="match status" value="2"/>
</dbReference>
<dbReference type="GO" id="GO:0005737">
    <property type="term" value="C:cytoplasm"/>
    <property type="evidence" value="ECO:0007669"/>
    <property type="project" value="TreeGrafter"/>
</dbReference>
<comment type="caution">
    <text evidence="6">The sequence shown here is derived from an EMBL/GenBank/DDBJ whole genome shotgun (WGS) entry which is preliminary data.</text>
</comment>
<dbReference type="SUPFAM" id="SSF56801">
    <property type="entry name" value="Acetyl-CoA synthetase-like"/>
    <property type="match status" value="2"/>
</dbReference>
<dbReference type="Gene3D" id="2.30.38.10">
    <property type="entry name" value="Luciferase, Domain 3"/>
    <property type="match status" value="1"/>
</dbReference>
<dbReference type="Pfam" id="PF13193">
    <property type="entry name" value="AMP-binding_C"/>
    <property type="match status" value="2"/>
</dbReference>
<feature type="domain" description="Carrier" evidence="5">
    <location>
        <begin position="2486"/>
        <end position="2561"/>
    </location>
</feature>
<dbReference type="GO" id="GO:0044550">
    <property type="term" value="P:secondary metabolite biosynthetic process"/>
    <property type="evidence" value="ECO:0007669"/>
    <property type="project" value="TreeGrafter"/>
</dbReference>
<dbReference type="InterPro" id="IPR025110">
    <property type="entry name" value="AMP-bd_C"/>
</dbReference>
<protein>
    <recommendedName>
        <fullName evidence="5">Carrier domain-containing protein</fullName>
    </recommendedName>
</protein>
<dbReference type="FunFam" id="2.30.38.10:FF:000001">
    <property type="entry name" value="Non-ribosomal peptide synthetase PvdI"/>
    <property type="match status" value="1"/>
</dbReference>
<dbReference type="FunFam" id="1.10.1200.10:FF:000005">
    <property type="entry name" value="Nonribosomal peptide synthetase 1"/>
    <property type="match status" value="2"/>
</dbReference>
<dbReference type="InterPro" id="IPR042099">
    <property type="entry name" value="ANL_N_sf"/>
</dbReference>
<dbReference type="Pfam" id="PF00550">
    <property type="entry name" value="PP-binding"/>
    <property type="match status" value="3"/>
</dbReference>
<dbReference type="EMBL" id="NMQT01000066">
    <property type="protein sequence ID" value="OXM54805.1"/>
    <property type="molecule type" value="Genomic_DNA"/>
</dbReference>
<evidence type="ECO:0000259" key="5">
    <source>
        <dbReference type="PROSITE" id="PS50075"/>
    </source>
</evidence>
<dbReference type="InterPro" id="IPR020806">
    <property type="entry name" value="PKS_PP-bd"/>
</dbReference>
<dbReference type="InterPro" id="IPR045851">
    <property type="entry name" value="AMP-bd_C_sf"/>
</dbReference>
<feature type="region of interest" description="Disordered" evidence="4">
    <location>
        <begin position="430"/>
        <end position="452"/>
    </location>
</feature>
<dbReference type="Gene3D" id="3.40.50.980">
    <property type="match status" value="2"/>
</dbReference>
<dbReference type="PANTHER" id="PTHR45527:SF1">
    <property type="entry name" value="FATTY ACID SYNTHASE"/>
    <property type="match status" value="1"/>
</dbReference>
<dbReference type="RefSeq" id="WP_093935207.1">
    <property type="nucleotide sequence ID" value="NZ_NMQT01000066.1"/>
</dbReference>
<dbReference type="FunFam" id="1.10.1200.10:FF:000016">
    <property type="entry name" value="Non-ribosomal peptide synthase"/>
    <property type="match status" value="1"/>
</dbReference>
<evidence type="ECO:0000256" key="2">
    <source>
        <dbReference type="ARBA" id="ARBA00022450"/>
    </source>
</evidence>
<feature type="domain" description="Carrier" evidence="5">
    <location>
        <begin position="1454"/>
        <end position="1529"/>
    </location>
</feature>
<dbReference type="FunFam" id="3.40.50.12780:FF:000012">
    <property type="entry name" value="Non-ribosomal peptide synthetase"/>
    <property type="match status" value="1"/>
</dbReference>
<dbReference type="InterPro" id="IPR009081">
    <property type="entry name" value="PP-bd_ACP"/>
</dbReference>
<accession>A0A229S7L0</accession>
<keyword evidence="7" id="KW-1185">Reference proteome</keyword>
<dbReference type="PROSITE" id="PS00012">
    <property type="entry name" value="PHOSPHOPANTETHEINE"/>
    <property type="match status" value="1"/>
</dbReference>
<dbReference type="Pfam" id="PF00668">
    <property type="entry name" value="Condensation"/>
    <property type="match status" value="3"/>
</dbReference>
<sequence length="2586" mass="276154">MSDPHPSLPLTAGQRGLWFRLQLAPGYRGYNQRYPWLLQGELDLEAVRLAVTGVVARHDALRTRFVLEGDDPMRIVEPPAPVPVPLVELSGGPEPVTEALDRYVDAEGVTPFDLTAGPPLRVSLLRLAEDRHVLLLSVHHLVFDGRSAGVFRREFAELYEASAQGREARLPGPDRSGTSEDGAGSAGQLDYWRDRLGGLEPLALRGDRPRPAVRSGAGAIARVSLGAEDARLLRKLGGPHRATLFMTGLTAFQILLSRFTGQRDLSVGVASAGGAGPASPIGFSVNTLVIRADLTGEPDFGTLLERTRDRVLEAFAHGDIPFEEVVRELRPELDPGRTPLFQAMFGVERRANDSMAGVGIGSYPLRTQGVNTDLAVSLVHRDGGLDIEVTYDTELFEPGWASRFADSYRNLLSALVSAGTSAGIEDLPVLAGPRHAPPDGPASSPPEPVTASFDRWVTRTPGAPAVVCGPVTLTYAELDRRARLLAGKLRALGAGPGTRVGVSVSRSPGLIVGLLAVLRTGGTYVPLDPAHPVSRTRWTLDDAGVRLVVEDGHGATERFAGVARVSPTVSDDAPDFASPAEPSRAPAYLIYTSGSSGTPKGVEVDRDALAVHLRAAAAAFAVGQGDRIAQIANCAFDVSLEQILVPLVSGAACVMIADPRAADETAAELLRTRPTVLNVTPSYADTLLAELAVLDGTGWEPRLLVLGAEALTGGQLTGWRARFPSARVVNAYGPTEGVVTATAFTVPADWPDHGVPIGTPLDGRAAHVLDDRLRPVPPGATGELYLGGDALARGYSRRAAHTAERFVAAPGGRRWYRTGDLVRLRESGDLEFLGRADEQVKIRGHRVEPAEIESALAAHPDAGAVVVTVRDGRLVAHFTGGAESLREFARSVLPAHLVPAFFVPVDRLPLTPNGKVDRAALPGPAPEPARAHRPPATATEQTVAKVWQDLLAVPQVGRDDDFFALGGHSLTAGRMIARLRAELGTSVGMAALFRHRTLTEFAAATEGAASRRPVTGPDTELLSANERRLLLAHELDPDSAEYVITLAYTVDGPLDENALRRALTALVGRHPALRTRYRIGAGEPVRLIAPPGPAELRVLDPPHAGPEAFLAAEAAAPIDVETGPPVRFSLMRNGSAPSIFVVAVHHIVFDGWSAQVFLNDLAEAYAGRDRAGDAARVADFASWQRQVLLPAEATRLRRFWADRLQGVGPLVLPTDRPRPPLRSTAGAVWRFTVPASLRSTVEETAAARGITPFVLGLAAWQVTLARLGGRHDFAVGTVSANRERPEFDGLIGCLVNTVAIRADLADSPEDLLRRTRDQVVDALSGQDLPFDEVVRAVGGRRDPGRHPLYQTMFTLEHRPAPPRLGDATLRRVPPPYAAAKEDITLSLVFDEGTAGIAAALTYATSLFDEASVARMAEGFVRALEDITGGVDLELGRSAPAVRVSTETPRRTGRAPRTRMERALAGIWAEILGHPEVGIDENFFDLGGDSLLAGKIAARARGELGAGLRLRDLFEYPTVAAVAARIADIPKPAAGPKPSPAVERRRELSSGERRLWLAQSLDPGSLEYTVPLVYRLPAEVDVAALSGALTEIVRRHEILRTRYAVDGEEPVALVDPPTPVTVEVLDVGRLDDAVEAELRRPFDLAARPPLRIRVLRSPDGGRRLVVSMHHIAVDGWSVAVFLRELALFTAGGKAPEPARRFADHVRWERSALEAGLLAGSEEFWRTELAGVEPLALPTDYPRPASRSANGDVVRFTIPAGLRERAEALSRRHGVTLFMTGLAAFHVLLSRWSGQHDVTAAITGAHRDHAEYADVMGYFATTVVIRADLGEDPPFSALLAHTRERVLTALGHQALPFDRVVRAVAPPRDPSRTPLYQAMFALETGTTELRLGGATAVRLPLKTLSAKEDLGLTLAEDTTTGDLVGHLVYATDLFDRATAARLAESYAVLLAGAVTAPDTPVRDLPVLSDGEWARVTGLRAPAPESPPSVHLAFERQVLKTPDRAAVRFDGVDTGYAELNRRANRLAHRLRAAGAGPEVTVAVCLPRSADTVAALLAVLKSGGTYLPLDPAYPDERLRWTLTDTAAAVLVCTGEVAARFDGLGLSVVRTDVLDDVAPDGNPEPRGGPRDAAYVIHTSGSTGTPKGVVVEHRSLAAHCQAARELYDLDGDRVLQLASTSFDASLEQILPALTSGSTVVLRGDGVLGAAELATALADGGITVCELTPAYWEDLVTVLADGIHPAPPALRLLVLGGDTVPAGTLRRWLAATDVPVVNTYGPTESTITATAFTAHRDWTGERVPIGVPFPGREVHLLDARLAPVPGGVVGEMYLGGAGVARGYLGRPSLTARRFVADPFGPPGSRLYRTGDLARLGPDGTLEFHGRADRQVKIRGFRIEPGEIESALTAHPAVRAAAVIAREDVLGDRKLTAYLTGEPVGTADLRRFLTSRLPGHLVPSAFVPLAELPLTTNGKLDETRLPAPADHFTPPEVVPETPTEQAVARIFAEVLGVPDVGALDDFFGLGGHSLAANRVCARAHAAFGIELPLPSVFRHPTVRDLATVVEELVWARVRDMTDEEIAQAVATHSETKDR</sequence>
<keyword evidence="2" id="KW-0596">Phosphopantetheine</keyword>
<dbReference type="SUPFAM" id="SSF47336">
    <property type="entry name" value="ACP-like"/>
    <property type="match status" value="3"/>
</dbReference>
<reference evidence="6 7" key="1">
    <citation type="submission" date="2017-07" db="EMBL/GenBank/DDBJ databases">
        <title>Amycolatopsis thailandensis Genome sequencing and assembly.</title>
        <authorList>
            <person name="Kaur N."/>
            <person name="Mayilraj S."/>
        </authorList>
    </citation>
    <scope>NUCLEOTIDE SEQUENCE [LARGE SCALE GENOMIC DNA]</scope>
    <source>
        <strain evidence="6 7">JCM 16380</strain>
    </source>
</reference>
<organism evidence="6 7">
    <name type="scientific">Amycolatopsis thailandensis</name>
    <dbReference type="NCBI Taxonomy" id="589330"/>
    <lineage>
        <taxon>Bacteria</taxon>
        <taxon>Bacillati</taxon>
        <taxon>Actinomycetota</taxon>
        <taxon>Actinomycetes</taxon>
        <taxon>Pseudonocardiales</taxon>
        <taxon>Pseudonocardiaceae</taxon>
        <taxon>Amycolatopsis</taxon>
    </lineage>
</organism>
<dbReference type="FunFam" id="3.40.50.980:FF:000001">
    <property type="entry name" value="Non-ribosomal peptide synthetase"/>
    <property type="match status" value="1"/>
</dbReference>
<dbReference type="Gene3D" id="1.10.1200.10">
    <property type="entry name" value="ACP-like"/>
    <property type="match status" value="3"/>
</dbReference>
<dbReference type="OrthoDB" id="2378856at2"/>
<dbReference type="Gene3D" id="3.30.559.30">
    <property type="entry name" value="Nonribosomal peptide synthetase, condensation domain"/>
    <property type="match status" value="3"/>
</dbReference>
<dbReference type="InterPro" id="IPR001242">
    <property type="entry name" value="Condensation_dom"/>
</dbReference>
<dbReference type="InterPro" id="IPR036736">
    <property type="entry name" value="ACP-like_sf"/>
</dbReference>
<dbReference type="GO" id="GO:0072330">
    <property type="term" value="P:monocarboxylic acid biosynthetic process"/>
    <property type="evidence" value="ECO:0007669"/>
    <property type="project" value="UniProtKB-ARBA"/>
</dbReference>
<dbReference type="InterPro" id="IPR020845">
    <property type="entry name" value="AMP-binding_CS"/>
</dbReference>
<feature type="compositionally biased region" description="Pro residues" evidence="4">
    <location>
        <begin position="438"/>
        <end position="448"/>
    </location>
</feature>
<dbReference type="PANTHER" id="PTHR45527">
    <property type="entry name" value="NONRIBOSOMAL PEPTIDE SYNTHETASE"/>
    <property type="match status" value="1"/>
</dbReference>
<dbReference type="InterPro" id="IPR023213">
    <property type="entry name" value="CAT-like_dom_sf"/>
</dbReference>
<dbReference type="Proteomes" id="UP000215223">
    <property type="component" value="Unassembled WGS sequence"/>
</dbReference>
<comment type="cofactor">
    <cofactor evidence="1">
        <name>pantetheine 4'-phosphate</name>
        <dbReference type="ChEBI" id="CHEBI:47942"/>
    </cofactor>
</comment>
<dbReference type="NCBIfam" id="TIGR01733">
    <property type="entry name" value="AA-adenyl-dom"/>
    <property type="match status" value="2"/>
</dbReference>
<dbReference type="Gene3D" id="3.30.559.10">
    <property type="entry name" value="Chloramphenicol acetyltransferase-like domain"/>
    <property type="match status" value="3"/>
</dbReference>
<dbReference type="GO" id="GO:0031177">
    <property type="term" value="F:phosphopantetheine binding"/>
    <property type="evidence" value="ECO:0007669"/>
    <property type="project" value="InterPro"/>
</dbReference>
<feature type="domain" description="Carrier" evidence="5">
    <location>
        <begin position="934"/>
        <end position="1009"/>
    </location>
</feature>
<dbReference type="GO" id="GO:0003824">
    <property type="term" value="F:catalytic activity"/>
    <property type="evidence" value="ECO:0007669"/>
    <property type="project" value="InterPro"/>
</dbReference>
<evidence type="ECO:0000256" key="3">
    <source>
        <dbReference type="ARBA" id="ARBA00022553"/>
    </source>
</evidence>
<name>A0A229S7L0_9PSEU</name>
<feature type="region of interest" description="Disordered" evidence="4">
    <location>
        <begin position="164"/>
        <end position="187"/>
    </location>
</feature>
<dbReference type="CDD" id="cd05930">
    <property type="entry name" value="A_NRPS"/>
    <property type="match status" value="2"/>
</dbReference>